<keyword evidence="1" id="KW-0732">Signal</keyword>
<organism evidence="2 3">
    <name type="scientific">Cuneatibacter caecimuris</name>
    <dbReference type="NCBI Taxonomy" id="1796618"/>
    <lineage>
        <taxon>Bacteria</taxon>
        <taxon>Bacillati</taxon>
        <taxon>Bacillota</taxon>
        <taxon>Clostridia</taxon>
        <taxon>Lachnospirales</taxon>
        <taxon>Lachnospiraceae</taxon>
        <taxon>Cuneatibacter</taxon>
    </lineage>
</organism>
<proteinExistence type="predicted"/>
<comment type="caution">
    <text evidence="2">The sequence shown here is derived from an EMBL/GenBank/DDBJ whole genome shotgun (WGS) entry which is preliminary data.</text>
</comment>
<evidence type="ECO:0000313" key="3">
    <source>
        <dbReference type="Proteomes" id="UP000292927"/>
    </source>
</evidence>
<protein>
    <recommendedName>
        <fullName evidence="4">DUF4358 domain-containing protein</fullName>
    </recommendedName>
</protein>
<feature type="chain" id="PRO_5038885192" description="DUF4358 domain-containing protein" evidence="1">
    <location>
        <begin position="23"/>
        <end position="183"/>
    </location>
</feature>
<gene>
    <name evidence="2" type="ORF">EV209_2036</name>
</gene>
<accession>A0A4Q7PLH9</accession>
<sequence>MKKRMISLVLAAALAITMTACGSGSPKETTAATTEAAQLEGSLTDIVDEIYENAVGFEIAVAPAEKLDTSDAEMFQYITGMSGTDSVEEAVYSDAMINAVAYSMVLIRAKDGADVEKIKKEVLEGVDPRKWICVSAENVVVTNCGNVIMMVMSDKEMTGIIYDAFQKVSGGKTGEQLTRVTEE</sequence>
<dbReference type="OrthoDB" id="1853584at2"/>
<dbReference type="PROSITE" id="PS51257">
    <property type="entry name" value="PROKAR_LIPOPROTEIN"/>
    <property type="match status" value="1"/>
</dbReference>
<evidence type="ECO:0000256" key="1">
    <source>
        <dbReference type="SAM" id="SignalP"/>
    </source>
</evidence>
<name>A0A4Q7PLH9_9FIRM</name>
<evidence type="ECO:0000313" key="2">
    <source>
        <dbReference type="EMBL" id="RZT00711.1"/>
    </source>
</evidence>
<dbReference type="Proteomes" id="UP000292927">
    <property type="component" value="Unassembled WGS sequence"/>
</dbReference>
<dbReference type="RefSeq" id="WP_130435306.1">
    <property type="nucleotide sequence ID" value="NZ_SGXF01000003.1"/>
</dbReference>
<keyword evidence="3" id="KW-1185">Reference proteome</keyword>
<dbReference type="EMBL" id="SGXF01000003">
    <property type="protein sequence ID" value="RZT00711.1"/>
    <property type="molecule type" value="Genomic_DNA"/>
</dbReference>
<feature type="signal peptide" evidence="1">
    <location>
        <begin position="1"/>
        <end position="22"/>
    </location>
</feature>
<dbReference type="AlphaFoldDB" id="A0A4Q7PLH9"/>
<evidence type="ECO:0008006" key="4">
    <source>
        <dbReference type="Google" id="ProtNLM"/>
    </source>
</evidence>
<reference evidence="2 3" key="1">
    <citation type="submission" date="2019-02" db="EMBL/GenBank/DDBJ databases">
        <title>Genomic Encyclopedia of Type Strains, Phase IV (KMG-IV): sequencing the most valuable type-strain genomes for metagenomic binning, comparative biology and taxonomic classification.</title>
        <authorList>
            <person name="Goeker M."/>
        </authorList>
    </citation>
    <scope>NUCLEOTIDE SEQUENCE [LARGE SCALE GENOMIC DNA]</scope>
    <source>
        <strain evidence="2 3">DSM 29486</strain>
    </source>
</reference>